<keyword evidence="6" id="KW-1185">Reference proteome</keyword>
<dbReference type="PANTHER" id="PTHR13087">
    <property type="entry name" value="NF-KAPPA B ACTIVATING PROTEIN"/>
    <property type="match status" value="1"/>
</dbReference>
<dbReference type="AlphaFoldDB" id="A0A7G2CD96"/>
<name>A0A7G2CD96_9TRYP</name>
<dbReference type="Pfam" id="PF06047">
    <property type="entry name" value="Nkap_C"/>
    <property type="match status" value="1"/>
</dbReference>
<evidence type="ECO:0000256" key="1">
    <source>
        <dbReference type="ARBA" id="ARBA00009313"/>
    </source>
</evidence>
<dbReference type="Proteomes" id="UP000515908">
    <property type="component" value="Chromosome 09"/>
</dbReference>
<dbReference type="InterPro" id="IPR009269">
    <property type="entry name" value="NKAP_C"/>
</dbReference>
<keyword evidence="2" id="KW-0175">Coiled coil</keyword>
<feature type="coiled-coil region" evidence="2">
    <location>
        <begin position="257"/>
        <end position="284"/>
    </location>
</feature>
<comment type="similarity">
    <text evidence="1">Belongs to the NKAP family.</text>
</comment>
<feature type="compositionally biased region" description="Polar residues" evidence="3">
    <location>
        <begin position="194"/>
        <end position="205"/>
    </location>
</feature>
<feature type="compositionally biased region" description="Low complexity" evidence="3">
    <location>
        <begin position="122"/>
        <end position="136"/>
    </location>
</feature>
<evidence type="ECO:0000259" key="4">
    <source>
        <dbReference type="Pfam" id="PF06047"/>
    </source>
</evidence>
<evidence type="ECO:0000256" key="3">
    <source>
        <dbReference type="SAM" id="MobiDB-lite"/>
    </source>
</evidence>
<dbReference type="InterPro" id="IPR040466">
    <property type="entry name" value="NKAP"/>
</dbReference>
<feature type="region of interest" description="Disordered" evidence="3">
    <location>
        <begin position="81"/>
        <end position="209"/>
    </location>
</feature>
<dbReference type="GO" id="GO:0010468">
    <property type="term" value="P:regulation of gene expression"/>
    <property type="evidence" value="ECO:0007669"/>
    <property type="project" value="TreeGrafter"/>
</dbReference>
<organism evidence="5 6">
    <name type="scientific">Angomonas deanei</name>
    <dbReference type="NCBI Taxonomy" id="59799"/>
    <lineage>
        <taxon>Eukaryota</taxon>
        <taxon>Discoba</taxon>
        <taxon>Euglenozoa</taxon>
        <taxon>Kinetoplastea</taxon>
        <taxon>Metakinetoplastina</taxon>
        <taxon>Trypanosomatida</taxon>
        <taxon>Trypanosomatidae</taxon>
        <taxon>Strigomonadinae</taxon>
        <taxon>Angomonas</taxon>
    </lineage>
</organism>
<evidence type="ECO:0000313" key="5">
    <source>
        <dbReference type="EMBL" id="CAD2217808.1"/>
    </source>
</evidence>
<dbReference type="EMBL" id="LR877153">
    <property type="protein sequence ID" value="CAD2217808.1"/>
    <property type="molecule type" value="Genomic_DNA"/>
</dbReference>
<reference evidence="5 6" key="1">
    <citation type="submission" date="2020-08" db="EMBL/GenBank/DDBJ databases">
        <authorList>
            <person name="Newling K."/>
            <person name="Davey J."/>
            <person name="Forrester S."/>
        </authorList>
    </citation>
    <scope>NUCLEOTIDE SEQUENCE [LARGE SCALE GENOMIC DNA]</scope>
    <source>
        <strain evidence="6">Crithidia deanei Carvalho (ATCC PRA-265)</strain>
    </source>
</reference>
<dbReference type="GO" id="GO:0003682">
    <property type="term" value="F:chromatin binding"/>
    <property type="evidence" value="ECO:0007669"/>
    <property type="project" value="InterPro"/>
</dbReference>
<feature type="domain" description="NF-kappa-B-activating protein C-terminal" evidence="4">
    <location>
        <begin position="209"/>
        <end position="292"/>
    </location>
</feature>
<accession>A0A7G2CD96</accession>
<protein>
    <submittedName>
        <fullName evidence="5">NF-kappa-B-activating protein C-terminal domain containing protein, putative</fullName>
    </submittedName>
</protein>
<feature type="compositionally biased region" description="Basic and acidic residues" evidence="3">
    <location>
        <begin position="148"/>
        <end position="166"/>
    </location>
</feature>
<proteinExistence type="inferred from homology"/>
<dbReference type="GO" id="GO:0005634">
    <property type="term" value="C:nucleus"/>
    <property type="evidence" value="ECO:0007669"/>
    <property type="project" value="TreeGrafter"/>
</dbReference>
<evidence type="ECO:0000313" key="6">
    <source>
        <dbReference type="Proteomes" id="UP000515908"/>
    </source>
</evidence>
<evidence type="ECO:0000256" key="2">
    <source>
        <dbReference type="SAM" id="Coils"/>
    </source>
</evidence>
<sequence>MNTSSFWQTDRGITRDGEAFEHQLIQSLKKNPFSVVGHTLSLYDTLQGEPNSQKLNTVASKAEDIKAMVHSLVVSTGIPSQLRAEEEPVGEGQTPAQAAEDGVTDDVSLPNYQSPREETEMEPVAPEESAPAVPRPKAGGLAALVQEARTHEKQEEATNQKRPRVESDEDDEEDFAIILPSKKTADTSKPDPTATASSTKHPSQMSREEFLAQFKRAPRRGEIGRSADEIAAAESLGYVMSGSRSKAAQLYMDKMQRQLHEREASKLQQQFRKVEDEREDNELVKGLVNLIHEKIKK</sequence>
<dbReference type="PANTHER" id="PTHR13087:SF0">
    <property type="entry name" value="NFKB ACTIVATING PROTEIN LIKE"/>
    <property type="match status" value="1"/>
</dbReference>
<gene>
    <name evidence="5" type="ORF">ADEAN_000529100</name>
</gene>
<dbReference type="VEuPathDB" id="TriTrypDB:ADEAN_000529100"/>